<dbReference type="EMBL" id="CADCXW020000017">
    <property type="protein sequence ID" value="CAD1552134.1"/>
    <property type="molecule type" value="Genomic_DNA"/>
</dbReference>
<evidence type="ECO:0000313" key="1">
    <source>
        <dbReference type="EMBL" id="CAD1552134.1"/>
    </source>
</evidence>
<protein>
    <submittedName>
        <fullName evidence="1">Uncharacterized protein</fullName>
    </submittedName>
</protein>
<name>A0A6V7JIZ0_9HYME</name>
<sequence>MTISINQQFFTSMDYYGIWGNPTCQDVDSLTIEFYSTLSKDPLITLDVGIANSLFKPDCLYE</sequence>
<accession>A0A6V7JIZ0</accession>
<reference evidence="1" key="1">
    <citation type="submission" date="2020-07" db="EMBL/GenBank/DDBJ databases">
        <authorList>
            <person name="Ferguson B K."/>
        </authorList>
    </citation>
    <scope>NUCLEOTIDE SEQUENCE</scope>
    <source>
        <strain evidence="1">L06</strain>
    </source>
</reference>
<proteinExistence type="predicted"/>
<gene>
    <name evidence="1" type="ORF">BBRV_LOCUS54281</name>
</gene>
<organism evidence="1">
    <name type="scientific">Bracon brevicornis</name>
    <dbReference type="NCBI Taxonomy" id="1563983"/>
    <lineage>
        <taxon>Eukaryota</taxon>
        <taxon>Metazoa</taxon>
        <taxon>Ecdysozoa</taxon>
        <taxon>Arthropoda</taxon>
        <taxon>Hexapoda</taxon>
        <taxon>Insecta</taxon>
        <taxon>Pterygota</taxon>
        <taxon>Neoptera</taxon>
        <taxon>Endopterygota</taxon>
        <taxon>Hymenoptera</taxon>
        <taxon>Apocrita</taxon>
        <taxon>Ichneumonoidea</taxon>
        <taxon>Braconidae</taxon>
        <taxon>Braconinae</taxon>
        <taxon>Bracon</taxon>
    </lineage>
</organism>
<dbReference type="AlphaFoldDB" id="A0A6V7JIZ0"/>